<evidence type="ECO:0000256" key="1">
    <source>
        <dbReference type="ARBA" id="ARBA00023157"/>
    </source>
</evidence>
<accession>A0A6A0HER5</accession>
<keyword evidence="1" id="KW-1015">Disulfide bond</keyword>
<dbReference type="Pfam" id="PF00057">
    <property type="entry name" value="Ldl_recept_a"/>
    <property type="match status" value="1"/>
</dbReference>
<dbReference type="SMART" id="SM00192">
    <property type="entry name" value="LDLa"/>
    <property type="match status" value="1"/>
</dbReference>
<evidence type="ECO:0000256" key="4">
    <source>
        <dbReference type="SAM" id="SignalP"/>
    </source>
</evidence>
<evidence type="ECO:0000256" key="3">
    <source>
        <dbReference type="SAM" id="MobiDB-lite"/>
    </source>
</evidence>
<feature type="compositionally biased region" description="Basic and acidic residues" evidence="3">
    <location>
        <begin position="295"/>
        <end position="309"/>
    </location>
</feature>
<comment type="caution">
    <text evidence="2">Lacks conserved residue(s) required for the propagation of feature annotation.</text>
</comment>
<reference evidence="5" key="1">
    <citation type="submission" date="2014-08" db="EMBL/GenBank/DDBJ databases">
        <authorList>
            <person name="Murali S."/>
            <person name="Richards S."/>
            <person name="Bandaranaike D."/>
            <person name="Bellair M."/>
            <person name="Blankenburg K."/>
            <person name="Chao H."/>
            <person name="Dinh H."/>
            <person name="Doddapaneni H."/>
            <person name="Dugan-Rocha S."/>
            <person name="Elkadiri S."/>
            <person name="Gnanaolivu R."/>
            <person name="Hughes D."/>
            <person name="Lee S."/>
            <person name="Li M."/>
            <person name="Ming W."/>
            <person name="Munidasa M."/>
            <person name="Muniz J."/>
            <person name="Nguyen L."/>
            <person name="Osuji N."/>
            <person name="Pu L.-L."/>
            <person name="Puazo M."/>
            <person name="Skinner E."/>
            <person name="Qu C."/>
            <person name="Quiroz J."/>
            <person name="Raj R."/>
            <person name="Weissenberger G."/>
            <person name="Xin Y."/>
            <person name="Zou X."/>
            <person name="Han Y."/>
            <person name="Worley K."/>
            <person name="Muzny D."/>
            <person name="Gibbs R."/>
        </authorList>
    </citation>
    <scope>NUCLEOTIDE SEQUENCE</scope>
    <source>
        <strain evidence="5">HAZT.00-mixed</strain>
        <tissue evidence="5">Whole organism</tissue>
    </source>
</reference>
<feature type="region of interest" description="Disordered" evidence="3">
    <location>
        <begin position="295"/>
        <end position="318"/>
    </location>
</feature>
<dbReference type="InterPro" id="IPR036055">
    <property type="entry name" value="LDL_receptor-like_sf"/>
</dbReference>
<feature type="compositionally biased region" description="Low complexity" evidence="3">
    <location>
        <begin position="208"/>
        <end position="227"/>
    </location>
</feature>
<dbReference type="Gene3D" id="4.10.400.10">
    <property type="entry name" value="Low-density Lipoprotein Receptor"/>
    <property type="match status" value="1"/>
</dbReference>
<dbReference type="Proteomes" id="UP000711488">
    <property type="component" value="Unassembled WGS sequence"/>
</dbReference>
<name>A0A6A0HER5_HYAAZ</name>
<evidence type="ECO:0000313" key="5">
    <source>
        <dbReference type="EMBL" id="KAA0203681.1"/>
    </source>
</evidence>
<evidence type="ECO:0000256" key="2">
    <source>
        <dbReference type="PROSITE-ProRule" id="PRU00124"/>
    </source>
</evidence>
<feature type="region of interest" description="Disordered" evidence="3">
    <location>
        <begin position="53"/>
        <end position="72"/>
    </location>
</feature>
<proteinExistence type="predicted"/>
<dbReference type="PROSITE" id="PS50068">
    <property type="entry name" value="LDLRA_2"/>
    <property type="match status" value="1"/>
</dbReference>
<reference evidence="5" key="2">
    <citation type="journal article" date="2018" name="Environ. Sci. Technol.">
        <title>The Toxicogenome of Hyalella azteca: A Model for Sediment Ecotoxicology and Evolutionary Toxicology.</title>
        <authorList>
            <person name="Poynton H.C."/>
            <person name="Hasenbein S."/>
            <person name="Benoit J.B."/>
            <person name="Sepulveda M.S."/>
            <person name="Poelchau M.F."/>
            <person name="Hughes D.S.T."/>
            <person name="Murali S.C."/>
            <person name="Chen S."/>
            <person name="Glastad K.M."/>
            <person name="Goodisman M.A.D."/>
            <person name="Werren J.H."/>
            <person name="Vineis J.H."/>
            <person name="Bowen J.L."/>
            <person name="Friedrich M."/>
            <person name="Jones J."/>
            <person name="Robertson H.M."/>
            <person name="Feyereisen R."/>
            <person name="Mechler-Hickson A."/>
            <person name="Mathers N."/>
            <person name="Lee C.E."/>
            <person name="Colbourne J.K."/>
            <person name="Biales A."/>
            <person name="Johnston J.S."/>
            <person name="Wellborn G.A."/>
            <person name="Rosendale A.J."/>
            <person name="Cridge A.G."/>
            <person name="Munoz-Torres M.C."/>
            <person name="Bain P.A."/>
            <person name="Manny A.R."/>
            <person name="Major K.M."/>
            <person name="Lambert F.N."/>
            <person name="Vulpe C.D."/>
            <person name="Tuck P."/>
            <person name="Blalock B.J."/>
            <person name="Lin Y.Y."/>
            <person name="Smith M.E."/>
            <person name="Ochoa-Acuna H."/>
            <person name="Chen M.M."/>
            <person name="Childers C.P."/>
            <person name="Qu J."/>
            <person name="Dugan S."/>
            <person name="Lee S.L."/>
            <person name="Chao H."/>
            <person name="Dinh H."/>
            <person name="Han Y."/>
            <person name="Doddapaneni H."/>
            <person name="Worley K.C."/>
            <person name="Muzny D.M."/>
            <person name="Gibbs R.A."/>
            <person name="Richards S."/>
        </authorList>
    </citation>
    <scope>NUCLEOTIDE SEQUENCE</scope>
    <source>
        <strain evidence="5">HAZT.00-mixed</strain>
        <tissue evidence="5">Whole organism</tissue>
    </source>
</reference>
<dbReference type="EMBL" id="JQDR03001105">
    <property type="protein sequence ID" value="KAA0203681.1"/>
    <property type="molecule type" value="Genomic_DNA"/>
</dbReference>
<keyword evidence="4" id="KW-0732">Signal</keyword>
<feature type="chain" id="PRO_5025624357" evidence="4">
    <location>
        <begin position="36"/>
        <end position="318"/>
    </location>
</feature>
<dbReference type="SUPFAM" id="SSF57424">
    <property type="entry name" value="LDL receptor-like module"/>
    <property type="match status" value="1"/>
</dbReference>
<comment type="caution">
    <text evidence="5">The sequence shown here is derived from an EMBL/GenBank/DDBJ whole genome shotgun (WGS) entry which is preliminary data.</text>
</comment>
<dbReference type="InterPro" id="IPR002172">
    <property type="entry name" value="LDrepeatLR_classA_rpt"/>
</dbReference>
<protein>
    <submittedName>
        <fullName evidence="5">Uncharacterized protein</fullName>
    </submittedName>
</protein>
<reference evidence="5" key="3">
    <citation type="submission" date="2019-06" db="EMBL/GenBank/DDBJ databases">
        <authorList>
            <person name="Poynton C."/>
            <person name="Hasenbein S."/>
            <person name="Benoit J.B."/>
            <person name="Sepulveda M.S."/>
            <person name="Poelchau M.F."/>
            <person name="Murali S.C."/>
            <person name="Chen S."/>
            <person name="Glastad K.M."/>
            <person name="Werren J.H."/>
            <person name="Vineis J.H."/>
            <person name="Bowen J.L."/>
            <person name="Friedrich M."/>
            <person name="Jones J."/>
            <person name="Robertson H.M."/>
            <person name="Feyereisen R."/>
            <person name="Mechler-Hickson A."/>
            <person name="Mathers N."/>
            <person name="Lee C.E."/>
            <person name="Colbourne J.K."/>
            <person name="Biales A."/>
            <person name="Johnston J.S."/>
            <person name="Wellborn G.A."/>
            <person name="Rosendale A.J."/>
            <person name="Cridge A.G."/>
            <person name="Munoz-Torres M.C."/>
            <person name="Bain P.A."/>
            <person name="Manny A.R."/>
            <person name="Major K.M."/>
            <person name="Lambert F.N."/>
            <person name="Vulpe C.D."/>
            <person name="Tuck P."/>
            <person name="Blalock B.J."/>
            <person name="Lin Y.-Y."/>
            <person name="Smith M.E."/>
            <person name="Ochoa-Acuna H."/>
            <person name="Chen M.-J.M."/>
            <person name="Childers C.P."/>
            <person name="Qu J."/>
            <person name="Dugan S."/>
            <person name="Lee S.L."/>
            <person name="Chao H."/>
            <person name="Dinh H."/>
            <person name="Han Y."/>
            <person name="Doddapaneni H."/>
            <person name="Worley K.C."/>
            <person name="Muzny D.M."/>
            <person name="Gibbs R.A."/>
            <person name="Richards S."/>
        </authorList>
    </citation>
    <scope>NUCLEOTIDE SEQUENCE</scope>
    <source>
        <strain evidence="5">HAZT.00-mixed</strain>
        <tissue evidence="5">Whole organism</tissue>
    </source>
</reference>
<gene>
    <name evidence="5" type="ORF">HAZT_HAZT008051</name>
</gene>
<dbReference type="CDD" id="cd00112">
    <property type="entry name" value="LDLa"/>
    <property type="match status" value="1"/>
</dbReference>
<feature type="region of interest" description="Disordered" evidence="3">
    <location>
        <begin position="189"/>
        <end position="227"/>
    </location>
</feature>
<organism evidence="5">
    <name type="scientific">Hyalella azteca</name>
    <name type="common">Amphipod</name>
    <dbReference type="NCBI Taxonomy" id="294128"/>
    <lineage>
        <taxon>Eukaryota</taxon>
        <taxon>Metazoa</taxon>
        <taxon>Ecdysozoa</taxon>
        <taxon>Arthropoda</taxon>
        <taxon>Crustacea</taxon>
        <taxon>Multicrustacea</taxon>
        <taxon>Malacostraca</taxon>
        <taxon>Eumalacostraca</taxon>
        <taxon>Peracarida</taxon>
        <taxon>Amphipoda</taxon>
        <taxon>Senticaudata</taxon>
        <taxon>Talitrida</taxon>
        <taxon>Talitroidea</taxon>
        <taxon>Hyalellidae</taxon>
        <taxon>Hyalella</taxon>
    </lineage>
</organism>
<feature type="signal peptide" evidence="4">
    <location>
        <begin position="1"/>
        <end position="35"/>
    </location>
</feature>
<dbReference type="PROSITE" id="PS51257">
    <property type="entry name" value="PROKAR_LIPOPROTEIN"/>
    <property type="match status" value="1"/>
</dbReference>
<sequence length="318" mass="34395">MGALRPPQVPLSIRLQRNFLFVFLALLVLVLIACADSGQVGAGPALNGDESALNGDESALNSGKSAPNVGESDSGLFSVLNNRIVGKKGIVTKQEDGFHEDHLGEQNGSLARQNGGFARQNGGTQERGTIKVEGFNPNPTVNGKDEASLEDTLVETSPYNHRFNDHLRNLNPRFGYNQPAHNSTQETFAENNKFPGNLNPYFNPSDLTSNHDPSPPSSTTNPSESLTFNPYLYEIPSSEVSTQTNRRFDSTQRVNAYGSGSGHCPASEFECVSTRDCIPRAWVCDATRRPDCPDGSDESPHICPRESRDAGAGCINEV</sequence>
<dbReference type="AlphaFoldDB" id="A0A6A0HER5"/>